<name>A0A561SWA0_9PSEU</name>
<dbReference type="OrthoDB" id="3399139at2"/>
<dbReference type="Pfam" id="PF06999">
    <property type="entry name" value="Suc_Fer-like"/>
    <property type="match status" value="1"/>
</dbReference>
<dbReference type="Proteomes" id="UP000321261">
    <property type="component" value="Unassembled WGS sequence"/>
</dbReference>
<organism evidence="2 3">
    <name type="scientific">Pseudonocardia hierapolitana</name>
    <dbReference type="NCBI Taxonomy" id="1128676"/>
    <lineage>
        <taxon>Bacteria</taxon>
        <taxon>Bacillati</taxon>
        <taxon>Actinomycetota</taxon>
        <taxon>Actinomycetes</taxon>
        <taxon>Pseudonocardiales</taxon>
        <taxon>Pseudonocardiaceae</taxon>
        <taxon>Pseudonocardia</taxon>
    </lineage>
</organism>
<accession>A0A561SWA0</accession>
<dbReference type="InterPro" id="IPR009737">
    <property type="entry name" value="Aim32/Apd1-like"/>
</dbReference>
<sequence>MKEAVTDGWPRCSLTAGTAGDPLEGTAPQADRWLLVEHPGPWPSQALTTLPADVTDALSDWEGRVVLVRRPGRARRVAPRRWFRVDARPGHESVRTGTYGLESELVSAVDTPGKRYDGPLALVCSHGRHDTCCAVRGRAVAAALAAADPEPVWECSHVGGCRFAPAVVLLPHGYALGGLDPAGAPAALAAYRAGRLEPAAVRGRSAMPPAVQAAQHHARLATGATGVDDLRLVHVVRDDLPDGSTDWHVELADPDCSVLLRERYVAAGRPLTCAATTPGRMRIFELQKLRANRRSHPAETHDSPC</sequence>
<evidence type="ECO:0000313" key="3">
    <source>
        <dbReference type="Proteomes" id="UP000321261"/>
    </source>
</evidence>
<protein>
    <recommendedName>
        <fullName evidence="4">Sucrase/ferredoxin-like protein</fullName>
    </recommendedName>
</protein>
<reference evidence="2 3" key="1">
    <citation type="submission" date="2019-06" db="EMBL/GenBank/DDBJ databases">
        <title>Sequencing the genomes of 1000 actinobacteria strains.</title>
        <authorList>
            <person name="Klenk H.-P."/>
        </authorList>
    </citation>
    <scope>NUCLEOTIDE SEQUENCE [LARGE SCALE GENOMIC DNA]</scope>
    <source>
        <strain evidence="2 3">DSM 45671</strain>
    </source>
</reference>
<dbReference type="SUPFAM" id="SSF52833">
    <property type="entry name" value="Thioredoxin-like"/>
    <property type="match status" value="1"/>
</dbReference>
<feature type="region of interest" description="Disordered" evidence="1">
    <location>
        <begin position="1"/>
        <end position="26"/>
    </location>
</feature>
<evidence type="ECO:0008006" key="4">
    <source>
        <dbReference type="Google" id="ProtNLM"/>
    </source>
</evidence>
<keyword evidence="3" id="KW-1185">Reference proteome</keyword>
<dbReference type="AlphaFoldDB" id="A0A561SWA0"/>
<dbReference type="RefSeq" id="WP_147258033.1">
    <property type="nucleotide sequence ID" value="NZ_VIWU01000001.1"/>
</dbReference>
<proteinExistence type="predicted"/>
<dbReference type="EMBL" id="VIWU01000001">
    <property type="protein sequence ID" value="TWF79140.1"/>
    <property type="molecule type" value="Genomic_DNA"/>
</dbReference>
<dbReference type="InterPro" id="IPR036249">
    <property type="entry name" value="Thioredoxin-like_sf"/>
</dbReference>
<evidence type="ECO:0000256" key="1">
    <source>
        <dbReference type="SAM" id="MobiDB-lite"/>
    </source>
</evidence>
<dbReference type="Gene3D" id="3.40.30.10">
    <property type="entry name" value="Glutaredoxin"/>
    <property type="match status" value="1"/>
</dbReference>
<evidence type="ECO:0000313" key="2">
    <source>
        <dbReference type="EMBL" id="TWF79140.1"/>
    </source>
</evidence>
<gene>
    <name evidence="2" type="ORF">FHX44_115066</name>
</gene>
<comment type="caution">
    <text evidence="2">The sequence shown here is derived from an EMBL/GenBank/DDBJ whole genome shotgun (WGS) entry which is preliminary data.</text>
</comment>